<accession>A0ABN2S484</accession>
<dbReference type="InterPro" id="IPR000462">
    <property type="entry name" value="CDP-OH_P_trans"/>
</dbReference>
<evidence type="ECO:0000256" key="3">
    <source>
        <dbReference type="SAM" id="Phobius"/>
    </source>
</evidence>
<evidence type="ECO:0000313" key="5">
    <source>
        <dbReference type="Proteomes" id="UP001501116"/>
    </source>
</evidence>
<dbReference type="InterPro" id="IPR043130">
    <property type="entry name" value="CDP-OH_PTrfase_TM_dom"/>
</dbReference>
<keyword evidence="1 2" id="KW-0808">Transferase</keyword>
<protein>
    <submittedName>
        <fullName evidence="4">CDP-alcohol phosphatidyltransferase family protein</fullName>
    </submittedName>
</protein>
<keyword evidence="5" id="KW-1185">Reference proteome</keyword>
<proteinExistence type="inferred from homology"/>
<keyword evidence="3" id="KW-1133">Transmembrane helix</keyword>
<feature type="transmembrane region" description="Helical" evidence="3">
    <location>
        <begin position="145"/>
        <end position="166"/>
    </location>
</feature>
<dbReference type="Gene3D" id="1.20.120.1760">
    <property type="match status" value="1"/>
</dbReference>
<keyword evidence="3" id="KW-0812">Transmembrane</keyword>
<sequence>MSSFPAKGTRFTETLERLPSAQKSAKGAPAYSRFVNRRAGGYLAAAAYHLGRTPNQVSAISAAFTFTGIAVIALAPPVPVTGFAVCLALVAGYAFDAADGQLARLRGGGSLAGEWLDHVIDALKIATLHLSVLVSAYRFSDLPKGFLLVPIGFSVVASVQFFALILNEQLRHRAGAARLPGGKPSPVRSLLVVPTDYGVLCLGFALLGFPAVFEPLYGLLFAANAAFLAAALPKWYRDARGLARQNGPGQEGPA</sequence>
<dbReference type="Pfam" id="PF01066">
    <property type="entry name" value="CDP-OH_P_transf"/>
    <property type="match status" value="1"/>
</dbReference>
<organism evidence="4 5">
    <name type="scientific">Amycolatopsis minnesotensis</name>
    <dbReference type="NCBI Taxonomy" id="337894"/>
    <lineage>
        <taxon>Bacteria</taxon>
        <taxon>Bacillati</taxon>
        <taxon>Actinomycetota</taxon>
        <taxon>Actinomycetes</taxon>
        <taxon>Pseudonocardiales</taxon>
        <taxon>Pseudonocardiaceae</taxon>
        <taxon>Amycolatopsis</taxon>
    </lineage>
</organism>
<dbReference type="EMBL" id="BAAANN010000031">
    <property type="protein sequence ID" value="GAA1979461.1"/>
    <property type="molecule type" value="Genomic_DNA"/>
</dbReference>
<dbReference type="PROSITE" id="PS00379">
    <property type="entry name" value="CDP_ALCOHOL_P_TRANSF"/>
    <property type="match status" value="1"/>
</dbReference>
<dbReference type="Proteomes" id="UP001501116">
    <property type="component" value="Unassembled WGS sequence"/>
</dbReference>
<dbReference type="InterPro" id="IPR048254">
    <property type="entry name" value="CDP_ALCOHOL_P_TRANSF_CS"/>
</dbReference>
<reference evidence="4 5" key="1">
    <citation type="journal article" date="2019" name="Int. J. Syst. Evol. Microbiol.">
        <title>The Global Catalogue of Microorganisms (GCM) 10K type strain sequencing project: providing services to taxonomists for standard genome sequencing and annotation.</title>
        <authorList>
            <consortium name="The Broad Institute Genomics Platform"/>
            <consortium name="The Broad Institute Genome Sequencing Center for Infectious Disease"/>
            <person name="Wu L."/>
            <person name="Ma J."/>
        </authorList>
    </citation>
    <scope>NUCLEOTIDE SEQUENCE [LARGE SCALE GENOMIC DNA]</scope>
    <source>
        <strain evidence="4 5">JCM 14545</strain>
    </source>
</reference>
<name>A0ABN2S484_9PSEU</name>
<keyword evidence="3" id="KW-0472">Membrane</keyword>
<comment type="similarity">
    <text evidence="2">Belongs to the CDP-alcohol phosphatidyltransferase class-I family.</text>
</comment>
<feature type="transmembrane region" description="Helical" evidence="3">
    <location>
        <begin position="215"/>
        <end position="236"/>
    </location>
</feature>
<evidence type="ECO:0000313" key="4">
    <source>
        <dbReference type="EMBL" id="GAA1979461.1"/>
    </source>
</evidence>
<comment type="caution">
    <text evidence="4">The sequence shown here is derived from an EMBL/GenBank/DDBJ whole genome shotgun (WGS) entry which is preliminary data.</text>
</comment>
<gene>
    <name evidence="4" type="ORF">GCM10009754_64660</name>
</gene>
<evidence type="ECO:0000256" key="1">
    <source>
        <dbReference type="ARBA" id="ARBA00022679"/>
    </source>
</evidence>
<evidence type="ECO:0000256" key="2">
    <source>
        <dbReference type="RuleBase" id="RU003750"/>
    </source>
</evidence>
<feature type="transmembrane region" description="Helical" evidence="3">
    <location>
        <begin position="187"/>
        <end position="209"/>
    </location>
</feature>